<feature type="compositionally biased region" description="Basic residues" evidence="1">
    <location>
        <begin position="250"/>
        <end position="269"/>
    </location>
</feature>
<organism evidence="4 5">
    <name type="scientific">Henosepilachna vigintioctopunctata</name>
    <dbReference type="NCBI Taxonomy" id="420089"/>
    <lineage>
        <taxon>Eukaryota</taxon>
        <taxon>Metazoa</taxon>
        <taxon>Ecdysozoa</taxon>
        <taxon>Arthropoda</taxon>
        <taxon>Hexapoda</taxon>
        <taxon>Insecta</taxon>
        <taxon>Pterygota</taxon>
        <taxon>Neoptera</taxon>
        <taxon>Endopterygota</taxon>
        <taxon>Coleoptera</taxon>
        <taxon>Polyphaga</taxon>
        <taxon>Cucujiformia</taxon>
        <taxon>Coccinelloidea</taxon>
        <taxon>Coccinellidae</taxon>
        <taxon>Epilachninae</taxon>
        <taxon>Epilachnini</taxon>
        <taxon>Henosepilachna</taxon>
    </lineage>
</organism>
<dbReference type="PANTHER" id="PTHR33667:SF7">
    <property type="entry name" value="RIKEN CDNA 1810020O05 GENE"/>
    <property type="match status" value="1"/>
</dbReference>
<feature type="signal peptide" evidence="2">
    <location>
        <begin position="1"/>
        <end position="20"/>
    </location>
</feature>
<feature type="region of interest" description="Disordered" evidence="1">
    <location>
        <begin position="248"/>
        <end position="272"/>
    </location>
</feature>
<evidence type="ECO:0000313" key="4">
    <source>
        <dbReference type="EMBL" id="KAK9880986.1"/>
    </source>
</evidence>
<name>A0AAW1UJI8_9CUCU</name>
<keyword evidence="5" id="KW-1185">Reference proteome</keyword>
<reference evidence="4 5" key="1">
    <citation type="submission" date="2023-03" db="EMBL/GenBank/DDBJ databases">
        <title>Genome insight into feeding habits of ladybird beetles.</title>
        <authorList>
            <person name="Li H.-S."/>
            <person name="Huang Y.-H."/>
            <person name="Pang H."/>
        </authorList>
    </citation>
    <scope>NUCLEOTIDE SEQUENCE [LARGE SCALE GENOMIC DNA]</scope>
    <source>
        <strain evidence="4">SYSU_2023b</strain>
        <tissue evidence="4">Whole body</tissue>
    </source>
</reference>
<feature type="domain" description="DUF4550" evidence="3">
    <location>
        <begin position="64"/>
        <end position="143"/>
    </location>
</feature>
<evidence type="ECO:0000256" key="1">
    <source>
        <dbReference type="SAM" id="MobiDB-lite"/>
    </source>
</evidence>
<sequence>MITFILTFLLSFNIIPEANLIKQKKTKKKVKQKKKRKGEENQTETQPKITKDYELESGKLISSIRIEYELIPKKFKYGIDIICWENLAKIITSDGFRYYKTLKDGNVIWVPLTIFHFIKKMSEIELTSLHGHIINFTINVTKKDNIPKFLIVYCKKKEATSENFVEYFEEDPNLVRKRSGKTEKSELRSAARKCSSEGSSSLLKFSDVTHSYMVYYTISSAKKGSLIKCKEFNALPSGNIAEQLKEKKIEKKKSKKKRKNKKKKKGKEKKKGDPHFILQGEVFFTDPRLAVYKLRDASYSLTNGFIFLTVDNLMTREQKSSLNPFIVKLKKLQYLPADILREYGYEKIFISFEIPDLVEFESLPKPIQENIDFDDCRAYFSKDVARLKFLEFIRSERVKVKINAIMSEKRIQPLLFGTNKEDTNLSHVLQPREAYNKLRTITTPPKIQVVCVANFDISSLLKDVWTFREEAPCYHPDSLLYGLQKKSSRKFVDLYTAAETNFGILDIEENTSPLFDGVLASISTTLDMEFHFVAPQFVKMHLQTNNFSFKRLFLIVYDRYLAHNILASTIEHNESFLGLNAILSSYVSLEDRIIIELKKRVASRDFSEFMELVKLNSAEVSDDVHRDVLTGFMIDNGLEIYFFIEGLRHGFILEIWNMIHKVNPYVARVFFNSENEYLNRIYDGFISTGLLKITLKKSLQSIFNEQCIYIEGSIPLPCYKALQKLKLVLEIDTIHRMLKLNLFPTCEELLNLNMEFGVPLRMYM</sequence>
<dbReference type="InterPro" id="IPR027876">
    <property type="entry name" value="DUF4550"/>
</dbReference>
<accession>A0AAW1UJI8</accession>
<evidence type="ECO:0000259" key="3">
    <source>
        <dbReference type="Pfam" id="PF15084"/>
    </source>
</evidence>
<feature type="chain" id="PRO_5043318167" description="DUF4550 domain-containing protein" evidence="2">
    <location>
        <begin position="21"/>
        <end position="764"/>
    </location>
</feature>
<keyword evidence="2" id="KW-0732">Signal</keyword>
<evidence type="ECO:0000256" key="2">
    <source>
        <dbReference type="SAM" id="SignalP"/>
    </source>
</evidence>
<dbReference type="Pfam" id="PF15084">
    <property type="entry name" value="DUF4550"/>
    <property type="match status" value="1"/>
</dbReference>
<dbReference type="AlphaFoldDB" id="A0AAW1UJI8"/>
<protein>
    <recommendedName>
        <fullName evidence="3">DUF4550 domain-containing protein</fullName>
    </recommendedName>
</protein>
<dbReference type="PANTHER" id="PTHR33667">
    <property type="entry name" value="SI:DKEY-57N24.6"/>
    <property type="match status" value="1"/>
</dbReference>
<dbReference type="EMBL" id="JARQZJ010000067">
    <property type="protein sequence ID" value="KAK9880986.1"/>
    <property type="molecule type" value="Genomic_DNA"/>
</dbReference>
<evidence type="ECO:0000313" key="5">
    <source>
        <dbReference type="Proteomes" id="UP001431783"/>
    </source>
</evidence>
<proteinExistence type="predicted"/>
<dbReference type="Proteomes" id="UP001431783">
    <property type="component" value="Unassembled WGS sequence"/>
</dbReference>
<comment type="caution">
    <text evidence="4">The sequence shown here is derived from an EMBL/GenBank/DDBJ whole genome shotgun (WGS) entry which is preliminary data.</text>
</comment>
<gene>
    <name evidence="4" type="ORF">WA026_014335</name>
</gene>